<dbReference type="InterPro" id="IPR002130">
    <property type="entry name" value="Cyclophilin-type_PPIase_dom"/>
</dbReference>
<dbReference type="Proteomes" id="UP000722336">
    <property type="component" value="Unassembled WGS sequence"/>
</dbReference>
<keyword evidence="6" id="KW-1185">Reference proteome</keyword>
<dbReference type="Pfam" id="PF00160">
    <property type="entry name" value="Pro_isomerase"/>
    <property type="match status" value="1"/>
</dbReference>
<dbReference type="PROSITE" id="PS50072">
    <property type="entry name" value="CSA_PPIASE_2"/>
    <property type="match status" value="1"/>
</dbReference>
<reference evidence="5 6" key="1">
    <citation type="submission" date="2021-04" db="EMBL/GenBank/DDBJ databases">
        <authorList>
            <person name="Pira H."/>
            <person name="Risdian C."/>
            <person name="Wink J."/>
        </authorList>
    </citation>
    <scope>NUCLEOTIDE SEQUENCE [LARGE SCALE GENOMIC DNA]</scope>
    <source>
        <strain evidence="5 6">WHA3</strain>
    </source>
</reference>
<dbReference type="InterPro" id="IPR044665">
    <property type="entry name" value="E_coli_cyclophilin_A-like"/>
</dbReference>
<organism evidence="5 6">
    <name type="scientific">Pacificimonas pallii</name>
    <dbReference type="NCBI Taxonomy" id="2827236"/>
    <lineage>
        <taxon>Bacteria</taxon>
        <taxon>Pseudomonadati</taxon>
        <taxon>Pseudomonadota</taxon>
        <taxon>Alphaproteobacteria</taxon>
        <taxon>Sphingomonadales</taxon>
        <taxon>Sphingosinicellaceae</taxon>
        <taxon>Pacificimonas</taxon>
    </lineage>
</organism>
<dbReference type="CDD" id="cd00317">
    <property type="entry name" value="cyclophilin"/>
    <property type="match status" value="1"/>
</dbReference>
<evidence type="ECO:0000256" key="3">
    <source>
        <dbReference type="ARBA" id="ARBA00023235"/>
    </source>
</evidence>
<evidence type="ECO:0000313" key="5">
    <source>
        <dbReference type="EMBL" id="MBV7256972.1"/>
    </source>
</evidence>
<sequence>MSYMNNFTRRTMPHILGAGLLLQACSVSVPTDKQADNVVVADLPQVVLDTSAGEIVLEVDSKRAPVTAANFLGHVELGAYDGGKFYRAVRLDTDRGTPPIEVIQGGRGLEFEDDIPGIAHEPTSSTGLRHLDGTISMSRSEPGSATTEFFITIGDQPALDAGGTRAADGLGFAAFGRVILGMDVVRAIQAMPANGAAPDPYVEGQMLDPVVTITTASRRKGAAK</sequence>
<dbReference type="EC" id="5.2.1.8" evidence="1"/>
<gene>
    <name evidence="5" type="ORF">KCG44_09275</name>
</gene>
<comment type="caution">
    <text evidence="5">The sequence shown here is derived from an EMBL/GenBank/DDBJ whole genome shotgun (WGS) entry which is preliminary data.</text>
</comment>
<accession>A0ABS6SF10</accession>
<proteinExistence type="predicted"/>
<name>A0ABS6SF10_9SPHN</name>
<evidence type="ECO:0000256" key="2">
    <source>
        <dbReference type="ARBA" id="ARBA00023110"/>
    </source>
</evidence>
<dbReference type="GO" id="GO:0016853">
    <property type="term" value="F:isomerase activity"/>
    <property type="evidence" value="ECO:0007669"/>
    <property type="project" value="UniProtKB-KW"/>
</dbReference>
<protein>
    <recommendedName>
        <fullName evidence="1">peptidylprolyl isomerase</fullName>
        <ecNumber evidence="1">5.2.1.8</ecNumber>
    </recommendedName>
</protein>
<evidence type="ECO:0000256" key="1">
    <source>
        <dbReference type="ARBA" id="ARBA00013194"/>
    </source>
</evidence>
<dbReference type="PANTHER" id="PTHR43246">
    <property type="entry name" value="PEPTIDYL-PROLYL CIS-TRANS ISOMERASE CYP38, CHLOROPLASTIC"/>
    <property type="match status" value="1"/>
</dbReference>
<dbReference type="EMBL" id="JAGSPA010000003">
    <property type="protein sequence ID" value="MBV7256972.1"/>
    <property type="molecule type" value="Genomic_DNA"/>
</dbReference>
<keyword evidence="2" id="KW-0697">Rotamase</keyword>
<feature type="domain" description="PPIase cyclophilin-type" evidence="4">
    <location>
        <begin position="42"/>
        <end position="217"/>
    </location>
</feature>
<evidence type="ECO:0000313" key="6">
    <source>
        <dbReference type="Proteomes" id="UP000722336"/>
    </source>
</evidence>
<evidence type="ECO:0000259" key="4">
    <source>
        <dbReference type="PROSITE" id="PS50072"/>
    </source>
</evidence>
<keyword evidence="3 5" id="KW-0413">Isomerase</keyword>